<proteinExistence type="predicted"/>
<gene>
    <name evidence="2" type="ORF">E2K98_28890</name>
    <name evidence="1" type="ORF">RCG21_08760</name>
</gene>
<dbReference type="RefSeq" id="WP_133340291.1">
    <property type="nucleotide sequence ID" value="NZ_JAVGVR010000001.1"/>
</dbReference>
<organism evidence="2 3">
    <name type="scientific">Bacillus salipaludis</name>
    <dbReference type="NCBI Taxonomy" id="2547811"/>
    <lineage>
        <taxon>Bacteria</taxon>
        <taxon>Bacillati</taxon>
        <taxon>Bacillota</taxon>
        <taxon>Bacilli</taxon>
        <taxon>Bacillales</taxon>
        <taxon>Bacillaceae</taxon>
        <taxon>Bacillus</taxon>
    </lineage>
</organism>
<name>A0A4R5VHW2_9BACI</name>
<dbReference type="Pfam" id="PF13370">
    <property type="entry name" value="Fer4_13"/>
    <property type="match status" value="1"/>
</dbReference>
<keyword evidence="4" id="KW-1185">Reference proteome</keyword>
<evidence type="ECO:0000313" key="3">
    <source>
        <dbReference type="Proteomes" id="UP000295132"/>
    </source>
</evidence>
<dbReference type="AlphaFoldDB" id="A0A4R5VHW2"/>
<comment type="caution">
    <text evidence="2">The sequence shown here is derived from an EMBL/GenBank/DDBJ whole genome shotgun (WGS) entry which is preliminary data.</text>
</comment>
<reference evidence="1" key="2">
    <citation type="submission" date="2023-08" db="EMBL/GenBank/DDBJ databases">
        <title>Nitrogen cycling bacteria in agricultural field soils.</title>
        <authorList>
            <person name="Jang J."/>
        </authorList>
    </citation>
    <scope>NUCLEOTIDE SEQUENCE</scope>
    <source>
        <strain evidence="1">PS3-36</strain>
    </source>
</reference>
<evidence type="ECO:0000313" key="2">
    <source>
        <dbReference type="EMBL" id="TDK54734.1"/>
    </source>
</evidence>
<dbReference type="Gene3D" id="3.30.70.20">
    <property type="match status" value="1"/>
</dbReference>
<evidence type="ECO:0000313" key="1">
    <source>
        <dbReference type="EMBL" id="MDQ6596466.1"/>
    </source>
</evidence>
<dbReference type="EMBL" id="SMYO01000039">
    <property type="protein sequence ID" value="TDK54734.1"/>
    <property type="molecule type" value="Genomic_DNA"/>
</dbReference>
<evidence type="ECO:0000313" key="4">
    <source>
        <dbReference type="Proteomes" id="UP001178888"/>
    </source>
</evidence>
<reference evidence="2 3" key="1">
    <citation type="submission" date="2019-03" db="EMBL/GenBank/DDBJ databases">
        <title>Bacillus niacini sp. nov. a Nicotinate-Metabolizing Mesophile Isolated from Soil.</title>
        <authorList>
            <person name="Zhang G."/>
        </authorList>
    </citation>
    <scope>NUCLEOTIDE SEQUENCE [LARGE SCALE GENOMIC DNA]</scope>
    <source>
        <strain evidence="2 3">WN066</strain>
    </source>
</reference>
<dbReference type="EMBL" id="JAVGVR010000001">
    <property type="protein sequence ID" value="MDQ6596466.1"/>
    <property type="molecule type" value="Genomic_DNA"/>
</dbReference>
<protein>
    <submittedName>
        <fullName evidence="2">Ferredoxin</fullName>
    </submittedName>
</protein>
<sequence>MKVYVSEECIACHRCYIYYPEVFAKDEGGYAKPRTTDHIDNKFEDMAEDAIETCPVGVISFDW</sequence>
<accession>A0A4R5VHW2</accession>
<dbReference type="Proteomes" id="UP000295132">
    <property type="component" value="Unassembled WGS sequence"/>
</dbReference>
<dbReference type="Proteomes" id="UP001178888">
    <property type="component" value="Unassembled WGS sequence"/>
</dbReference>
<dbReference type="SUPFAM" id="SSF54862">
    <property type="entry name" value="4Fe-4S ferredoxins"/>
    <property type="match status" value="1"/>
</dbReference>